<evidence type="ECO:0000313" key="4">
    <source>
        <dbReference type="EMBL" id="ODA34220.1"/>
    </source>
</evidence>
<reference evidence="4 5" key="1">
    <citation type="submission" date="2016-05" db="EMBL/GenBank/DDBJ databases">
        <title>Genomic and physiological characterization of Planctopirus sp. isolated from fresh water lake.</title>
        <authorList>
            <person name="Subhash Y."/>
            <person name="Ramana C."/>
        </authorList>
    </citation>
    <scope>NUCLEOTIDE SEQUENCE [LARGE SCALE GENOMIC DNA]</scope>
    <source>
        <strain evidence="4 5">JC280</strain>
    </source>
</reference>
<feature type="transmembrane region" description="Helical" evidence="2">
    <location>
        <begin position="487"/>
        <end position="506"/>
    </location>
</feature>
<gene>
    <name evidence="4" type="ORF">A6X21_17805</name>
</gene>
<evidence type="ECO:0000256" key="2">
    <source>
        <dbReference type="SAM" id="Phobius"/>
    </source>
</evidence>
<feature type="region of interest" description="Disordered" evidence="1">
    <location>
        <begin position="447"/>
        <end position="469"/>
    </location>
</feature>
<dbReference type="Pfam" id="PF14237">
    <property type="entry name" value="GYF_2"/>
    <property type="match status" value="1"/>
</dbReference>
<dbReference type="Proteomes" id="UP000094828">
    <property type="component" value="Unassembled WGS sequence"/>
</dbReference>
<name>A0A1C3ELX0_9PLAN</name>
<keyword evidence="5" id="KW-1185">Reference proteome</keyword>
<dbReference type="InterPro" id="IPR025640">
    <property type="entry name" value="GYF_2"/>
</dbReference>
<feature type="compositionally biased region" description="Acidic residues" evidence="1">
    <location>
        <begin position="179"/>
        <end position="189"/>
    </location>
</feature>
<proteinExistence type="predicted"/>
<feature type="compositionally biased region" description="Low complexity" evidence="1">
    <location>
        <begin position="160"/>
        <end position="173"/>
    </location>
</feature>
<organism evidence="4 5">
    <name type="scientific">Planctopirus hydrillae</name>
    <dbReference type="NCBI Taxonomy" id="1841610"/>
    <lineage>
        <taxon>Bacteria</taxon>
        <taxon>Pseudomonadati</taxon>
        <taxon>Planctomycetota</taxon>
        <taxon>Planctomycetia</taxon>
        <taxon>Planctomycetales</taxon>
        <taxon>Planctomycetaceae</taxon>
        <taxon>Planctopirus</taxon>
    </lineage>
</organism>
<accession>A0A1C3ELX0</accession>
<dbReference type="OrthoDB" id="254120at2"/>
<feature type="compositionally biased region" description="Low complexity" evidence="1">
    <location>
        <begin position="412"/>
        <end position="421"/>
    </location>
</feature>
<keyword evidence="2" id="KW-0472">Membrane</keyword>
<protein>
    <recommendedName>
        <fullName evidence="3">GYF domain-containing protein</fullName>
    </recommendedName>
</protein>
<evidence type="ECO:0000313" key="5">
    <source>
        <dbReference type="Proteomes" id="UP000094828"/>
    </source>
</evidence>
<feature type="region of interest" description="Disordered" evidence="1">
    <location>
        <begin position="155"/>
        <end position="219"/>
    </location>
</feature>
<dbReference type="EMBL" id="LYDR01000043">
    <property type="protein sequence ID" value="ODA34220.1"/>
    <property type="molecule type" value="Genomic_DNA"/>
</dbReference>
<keyword evidence="2" id="KW-0812">Transmembrane</keyword>
<dbReference type="AlphaFoldDB" id="A0A1C3ELX0"/>
<feature type="region of interest" description="Disordered" evidence="1">
    <location>
        <begin position="391"/>
        <end position="421"/>
    </location>
</feature>
<evidence type="ECO:0000259" key="3">
    <source>
        <dbReference type="Pfam" id="PF14237"/>
    </source>
</evidence>
<feature type="domain" description="GYF" evidence="3">
    <location>
        <begin position="270"/>
        <end position="319"/>
    </location>
</feature>
<keyword evidence="2" id="KW-1133">Transmembrane helix</keyword>
<dbReference type="RefSeq" id="WP_068846714.1">
    <property type="nucleotide sequence ID" value="NZ_LYDR01000043.1"/>
</dbReference>
<evidence type="ECO:0000256" key="1">
    <source>
        <dbReference type="SAM" id="MobiDB-lite"/>
    </source>
</evidence>
<comment type="caution">
    <text evidence="4">The sequence shown here is derived from an EMBL/GenBank/DDBJ whole genome shotgun (WGS) entry which is preliminary data.</text>
</comment>
<sequence length="634" mass="67112">MPTLTAMTWYYRLFGEEFGPVPHEMLVTLLENGTLSHTDEVRAETGSHWLTLKEVLDSPQDQTLESAGRATLDGLGDAQSGWYCKVLGRELGPMGFDEIQSFVEEGQLGAEAEVKLGAAGKWRAVRSIGRLMAVLPFEKGEHKIPEGRLSKEMQAFSGNEPSSSRESARPAPKSRIRDEFDDNEDDDDRSFDARRSRRKKKNRRGSDTQGYTGNTPPFGMPAFYPGGPAVNGYAGFPAASTPAYGMPVAGAGFVPQWPPAAAPAPVDHLWYAWIGGQEYGPVDYSQLTQWATAGQLAATDYVRQGQAGQYVLASTINGLVPPPAAPVIAAPVSPAIATPQPAVAATATTSTASAATVSTTTAKTAAKSTDSAANAVIPAASVEAKAAVVKETPAVKASEPEPEVAKKATSEGSNSNSSASSYSSSAAASSYSSGASYNSGASSYSSGFGGAAPSRPMPARPAPKKKVAAERPEWLDDAIEGLKSPKALVAVGLLALVGIYFSLGFLPASTGSDRQLQTRLEEVLATVKKLRETKAPAGEWEALAQATAKEYPKDFVDKLQSSASRKYPYKQLHLWCVRDRLQKMISNSRTKVSHEERDFENNLREAAKLLGMPSTIPAAPAVAEAGGKPPSGAQ</sequence>